<protein>
    <submittedName>
        <fullName evidence="2">Uncharacterized protein</fullName>
    </submittedName>
</protein>
<dbReference type="AlphaFoldDB" id="A0A4R2NC17"/>
<dbReference type="Proteomes" id="UP000295182">
    <property type="component" value="Unassembled WGS sequence"/>
</dbReference>
<dbReference type="OrthoDB" id="5296275at2"/>
<comment type="caution">
    <text evidence="2">The sequence shown here is derived from an EMBL/GenBank/DDBJ whole genome shotgun (WGS) entry which is preliminary data.</text>
</comment>
<name>A0A4R2NC17_9BURK</name>
<accession>A0A4R2NC17</accession>
<gene>
    <name evidence="2" type="ORF">EV674_10882</name>
</gene>
<feature type="coiled-coil region" evidence="1">
    <location>
        <begin position="26"/>
        <end position="53"/>
    </location>
</feature>
<dbReference type="EMBL" id="SLXH01000008">
    <property type="protein sequence ID" value="TCP18709.1"/>
    <property type="molecule type" value="Genomic_DNA"/>
</dbReference>
<evidence type="ECO:0000313" key="2">
    <source>
        <dbReference type="EMBL" id="TCP18709.1"/>
    </source>
</evidence>
<sequence length="135" mass="14498">MSTSSPFADTLPAEHVAVCRTYAAVQERCSRLIAQQQAEIAHLQAQVVRLRAAAIVRVSALAFVRADLALLSGTLARWQASMAAADSVICQTGCLSHGAYWRDNEQCRRTGKACTVPDAPVTTHLTEKTGSDPCQ</sequence>
<organism evidence="2 3">
    <name type="scientific">Simplicispira metamorpha</name>
    <dbReference type="NCBI Taxonomy" id="80881"/>
    <lineage>
        <taxon>Bacteria</taxon>
        <taxon>Pseudomonadati</taxon>
        <taxon>Pseudomonadota</taxon>
        <taxon>Betaproteobacteria</taxon>
        <taxon>Burkholderiales</taxon>
        <taxon>Comamonadaceae</taxon>
        <taxon>Simplicispira</taxon>
    </lineage>
</organism>
<dbReference type="RefSeq" id="WP_119012467.1">
    <property type="nucleotide sequence ID" value="NZ_QXNC01000006.1"/>
</dbReference>
<evidence type="ECO:0000256" key="1">
    <source>
        <dbReference type="SAM" id="Coils"/>
    </source>
</evidence>
<reference evidence="2 3" key="1">
    <citation type="submission" date="2019-03" db="EMBL/GenBank/DDBJ databases">
        <title>Genomic Encyclopedia of Type Strains, Phase IV (KMG-IV): sequencing the most valuable type-strain genomes for metagenomic binning, comparative biology and taxonomic classification.</title>
        <authorList>
            <person name="Goeker M."/>
        </authorList>
    </citation>
    <scope>NUCLEOTIDE SEQUENCE [LARGE SCALE GENOMIC DNA]</scope>
    <source>
        <strain evidence="2 3">DSM 1837</strain>
    </source>
</reference>
<evidence type="ECO:0000313" key="3">
    <source>
        <dbReference type="Proteomes" id="UP000295182"/>
    </source>
</evidence>
<keyword evidence="1" id="KW-0175">Coiled coil</keyword>
<keyword evidence="3" id="KW-1185">Reference proteome</keyword>
<proteinExistence type="predicted"/>